<organism evidence="4 5">
    <name type="scientific">Haemophilus parahaemolyticus HK385</name>
    <dbReference type="NCBI Taxonomy" id="1095744"/>
    <lineage>
        <taxon>Bacteria</taxon>
        <taxon>Pseudomonadati</taxon>
        <taxon>Pseudomonadota</taxon>
        <taxon>Gammaproteobacteria</taxon>
        <taxon>Pasteurellales</taxon>
        <taxon>Pasteurellaceae</taxon>
        <taxon>Haemophilus</taxon>
    </lineage>
</organism>
<evidence type="ECO:0000313" key="5">
    <source>
        <dbReference type="Proteomes" id="UP000003016"/>
    </source>
</evidence>
<sequence>MMTMKLKLDENNNVVVKDGMPVYVHADGKEIPFDANKATVKIAELNGEAKQYREAKEAVEAKLKAFEGIDDPKAAIKALETVKNLDDKKLIDAGEVEKVKAEMRKTFDEQLAESKSHAEKLQSQLHAELIGGSFARSKYAAEHLNLPSDVVQAFFGKHFSISDEGKVVAKFADGNEIYSRSRPGEKADFEEALEALVGAYPNKDAILKPSGTSGSGAGTGTGGGNAPKSLTECKTDAEKIAYMQQHS</sequence>
<reference evidence="4 5" key="1">
    <citation type="submission" date="2012-02" db="EMBL/GenBank/DDBJ databases">
        <authorList>
            <person name="Harkins D.M."/>
            <person name="Madupu R."/>
            <person name="Durkin A.S."/>
            <person name="Torralba M."/>
            <person name="Methe B."/>
            <person name="Sutton G.G."/>
            <person name="Nelson K.E."/>
        </authorList>
    </citation>
    <scope>NUCLEOTIDE SEQUENCE [LARGE SCALE GENOMIC DNA]</scope>
    <source>
        <strain evidence="4 5">HK385</strain>
    </source>
</reference>
<protein>
    <recommendedName>
        <fullName evidence="3">DUF6651 domain-containing protein</fullName>
    </recommendedName>
</protein>
<dbReference type="RefSeq" id="WP_005705764.1">
    <property type="nucleotide sequence ID" value="NZ_UGHI01000002.1"/>
</dbReference>
<feature type="domain" description="DUF6651" evidence="3">
    <location>
        <begin position="116"/>
        <end position="218"/>
    </location>
</feature>
<dbReference type="Proteomes" id="UP000003016">
    <property type="component" value="Unassembled WGS sequence"/>
</dbReference>
<dbReference type="Pfam" id="PF20356">
    <property type="entry name" value="DUF6651"/>
    <property type="match status" value="1"/>
</dbReference>
<evidence type="ECO:0000256" key="2">
    <source>
        <dbReference type="SAM" id="MobiDB-lite"/>
    </source>
</evidence>
<evidence type="ECO:0000256" key="1">
    <source>
        <dbReference type="SAM" id="Coils"/>
    </source>
</evidence>
<gene>
    <name evidence="4" type="ORF">HMPREF1050_0021</name>
</gene>
<keyword evidence="1" id="KW-0175">Coiled coil</keyword>
<dbReference type="EMBL" id="AJSW01000008">
    <property type="protein sequence ID" value="EIJ72926.1"/>
    <property type="molecule type" value="Genomic_DNA"/>
</dbReference>
<feature type="coiled-coil region" evidence="1">
    <location>
        <begin position="35"/>
        <end position="69"/>
    </location>
</feature>
<proteinExistence type="predicted"/>
<accession>A0ABN0F212</accession>
<feature type="region of interest" description="Disordered" evidence="2">
    <location>
        <begin position="208"/>
        <end position="231"/>
    </location>
</feature>
<feature type="compositionally biased region" description="Gly residues" evidence="2">
    <location>
        <begin position="213"/>
        <end position="225"/>
    </location>
</feature>
<keyword evidence="5" id="KW-1185">Reference proteome</keyword>
<comment type="caution">
    <text evidence="4">The sequence shown here is derived from an EMBL/GenBank/DDBJ whole genome shotgun (WGS) entry which is preliminary data.</text>
</comment>
<evidence type="ECO:0000259" key="3">
    <source>
        <dbReference type="Pfam" id="PF20356"/>
    </source>
</evidence>
<name>A0ABN0F212_HAEPH</name>
<dbReference type="InterPro" id="IPR046593">
    <property type="entry name" value="DUF6651"/>
</dbReference>
<evidence type="ECO:0000313" key="4">
    <source>
        <dbReference type="EMBL" id="EIJ72926.1"/>
    </source>
</evidence>